<evidence type="ECO:0000259" key="2">
    <source>
        <dbReference type="Pfam" id="PF25679"/>
    </source>
</evidence>
<dbReference type="RefSeq" id="WP_150942147.1">
    <property type="nucleotide sequence ID" value="NZ_VCMV01000003.1"/>
</dbReference>
<evidence type="ECO:0000259" key="1">
    <source>
        <dbReference type="Pfam" id="PF25678"/>
    </source>
</evidence>
<feature type="domain" description="DUF7947" evidence="2">
    <location>
        <begin position="192"/>
        <end position="271"/>
    </location>
</feature>
<accession>A0A5N3PH95</accession>
<comment type="caution">
    <text evidence="3">The sequence shown here is derived from an EMBL/GenBank/DDBJ whole genome shotgun (WGS) entry which is preliminary data.</text>
</comment>
<dbReference type="Proteomes" id="UP000325684">
    <property type="component" value="Unassembled WGS sequence"/>
</dbReference>
<dbReference type="Pfam" id="PF25678">
    <property type="entry name" value="DUF7946"/>
    <property type="match status" value="1"/>
</dbReference>
<gene>
    <name evidence="3" type="ORF">FEZ63_02985</name>
</gene>
<keyword evidence="4" id="KW-1185">Reference proteome</keyword>
<protein>
    <submittedName>
        <fullName evidence="3">Uncharacterized protein</fullName>
    </submittedName>
</protein>
<dbReference type="InterPro" id="IPR057707">
    <property type="entry name" value="DUF7947"/>
</dbReference>
<evidence type="ECO:0000313" key="3">
    <source>
        <dbReference type="EMBL" id="KAB0269090.1"/>
    </source>
</evidence>
<sequence length="278" mass="30605">MQPLKFRLVYTGQDADRHILPAYDGARSIEGLSWAFSLLGNYLATGQIRKRGTLDPRIRFYMSPAARGSYTTDIIAFIVEPQNLFVTSLLGNYVVTTSTNTINAFMRHSFRRVCGLFDGDDDNDERLLKPFPSGDLEATLDAIEPAMIRAHGVIDNGADTLTLIKGRTPLIEMSSDTKAYVNKSIIGEKQKEVDASVGALNVNSGNGRVYLEDIGKTVPFSVVKEPEQGTYQALSSSLDRYARGIPSKVGIKYLEVLAIDGRIKKLLIVAAYPVSRHV</sequence>
<organism evidence="3 4">
    <name type="scientific">Microvirga brassicacearum</name>
    <dbReference type="NCBI Taxonomy" id="2580413"/>
    <lineage>
        <taxon>Bacteria</taxon>
        <taxon>Pseudomonadati</taxon>
        <taxon>Pseudomonadota</taxon>
        <taxon>Alphaproteobacteria</taxon>
        <taxon>Hyphomicrobiales</taxon>
        <taxon>Methylobacteriaceae</taxon>
        <taxon>Microvirga</taxon>
    </lineage>
</organism>
<evidence type="ECO:0000313" key="4">
    <source>
        <dbReference type="Proteomes" id="UP000325684"/>
    </source>
</evidence>
<feature type="domain" description="DUF7946" evidence="1">
    <location>
        <begin position="6"/>
        <end position="181"/>
    </location>
</feature>
<dbReference type="InterPro" id="IPR057706">
    <property type="entry name" value="DUF7946"/>
</dbReference>
<dbReference type="AlphaFoldDB" id="A0A5N3PH95"/>
<reference evidence="3 4" key="1">
    <citation type="journal article" date="2019" name="Microorganisms">
        <title>Genome Insights into the Novel Species Microvirga brassicacearum, a Rapeseed Endophyte with Biotechnological Potential.</title>
        <authorList>
            <person name="Jimenez-Gomez A."/>
            <person name="Saati-Santamaria Z."/>
            <person name="Igual J.M."/>
            <person name="Rivas R."/>
            <person name="Mateos P.F."/>
            <person name="Garcia-Fraile P."/>
        </authorList>
    </citation>
    <scope>NUCLEOTIDE SEQUENCE [LARGE SCALE GENOMIC DNA]</scope>
    <source>
        <strain evidence="3 4">CDVBN77</strain>
    </source>
</reference>
<dbReference type="EMBL" id="VCMV01000003">
    <property type="protein sequence ID" value="KAB0269090.1"/>
    <property type="molecule type" value="Genomic_DNA"/>
</dbReference>
<dbReference type="Pfam" id="PF25679">
    <property type="entry name" value="DUF7947"/>
    <property type="match status" value="1"/>
</dbReference>
<name>A0A5N3PH95_9HYPH</name>
<proteinExistence type="predicted"/>
<dbReference type="OrthoDB" id="7836660at2"/>